<sequence>MVGTRERQSMDRARKRLEAVNFLTNISRDGSYSDTPWGLEHIAARAAAAAAAAQVTTTQQPQQSSTSTSSGCRDQDDVTRDRDYFAGGGDGAILVPVDVHATTDNDDDAFWSDEETKSQPGHERHFRAESIVGVGGGSLEAVGEENNYNNNSEIRSSGRPRAHTTQISDDILRRRRSSSGTMNKDIVSSLRQLQHHQKHAHFSSSESVDLGKPHRTSNTNVSESGSSNPSVTPKRPQMRVINMRSNPRPAIRNGERLILVVNKRTPVVIFSTLPFSAKTQRPIVPPTTRAAAEIAEAFAKRTRNASGSRPLSGMGGAGSSVTGENESTSFRFGDEEKSYGYLLQPSKVNFNATTSLTNVAVKGVTPPHRQKLMEMHGFHNMRSDSMDANAKKLYFQRCISYESSFRSQKLLQQQQEKNANNGINPEIGENITNIANISNAIRNAQKSPNPPPLVIDETDDDAPGLQYHPELLDDPELRAGKHRTLLTFPSIMTSVIEYCKATDLKKEINDKFRERFPQIELTLSKLRSLKREMRKISKECNIDLLTVAQAYVYYEKLILLSVVNKNNRKFMAGACLILSAKLNDIKGEPLRNFIERIENNFRLAKGDILSYEFAALIALEFGLHLPTSEVSSHYQRLMYE</sequence>
<keyword evidence="4" id="KW-1185">Reference proteome</keyword>
<dbReference type="AlphaFoldDB" id="A0A226E078"/>
<feature type="domain" description="Cyclin N-terminal" evidence="2">
    <location>
        <begin position="497"/>
        <end position="623"/>
    </location>
</feature>
<dbReference type="CDD" id="cd20556">
    <property type="entry name" value="CYCLIN_CABLES"/>
    <property type="match status" value="1"/>
</dbReference>
<dbReference type="InterPro" id="IPR036915">
    <property type="entry name" value="Cyclin-like_sf"/>
</dbReference>
<dbReference type="STRING" id="158441.A0A226E078"/>
<organism evidence="3 4">
    <name type="scientific">Folsomia candida</name>
    <name type="common">Springtail</name>
    <dbReference type="NCBI Taxonomy" id="158441"/>
    <lineage>
        <taxon>Eukaryota</taxon>
        <taxon>Metazoa</taxon>
        <taxon>Ecdysozoa</taxon>
        <taxon>Arthropoda</taxon>
        <taxon>Hexapoda</taxon>
        <taxon>Collembola</taxon>
        <taxon>Entomobryomorpha</taxon>
        <taxon>Isotomoidea</taxon>
        <taxon>Isotomidae</taxon>
        <taxon>Proisotominae</taxon>
        <taxon>Folsomia</taxon>
    </lineage>
</organism>
<dbReference type="EMBL" id="LNIX01000008">
    <property type="protein sequence ID" value="OXA51155.1"/>
    <property type="molecule type" value="Genomic_DNA"/>
</dbReference>
<evidence type="ECO:0000313" key="3">
    <source>
        <dbReference type="EMBL" id="OXA51155.1"/>
    </source>
</evidence>
<dbReference type="InterPro" id="IPR006671">
    <property type="entry name" value="Cyclin_N"/>
</dbReference>
<dbReference type="GO" id="GO:0051726">
    <property type="term" value="P:regulation of cell cycle"/>
    <property type="evidence" value="ECO:0007669"/>
    <property type="project" value="InterPro"/>
</dbReference>
<dbReference type="OrthoDB" id="5353095at2759"/>
<protein>
    <recommendedName>
        <fullName evidence="2">Cyclin N-terminal domain-containing protein</fullName>
    </recommendedName>
</protein>
<dbReference type="SUPFAM" id="SSF47954">
    <property type="entry name" value="Cyclin-like"/>
    <property type="match status" value="1"/>
</dbReference>
<dbReference type="Gene3D" id="1.10.472.10">
    <property type="entry name" value="Cyclin-like"/>
    <property type="match status" value="1"/>
</dbReference>
<feature type="compositionally biased region" description="Acidic residues" evidence="1">
    <location>
        <begin position="104"/>
        <end position="113"/>
    </location>
</feature>
<feature type="compositionally biased region" description="Low complexity" evidence="1">
    <location>
        <begin position="54"/>
        <end position="70"/>
    </location>
</feature>
<dbReference type="PANTHER" id="PTHR22896:SF0">
    <property type="entry name" value="CYCLIN N-TERMINAL DOMAIN-CONTAINING PROTEIN"/>
    <property type="match status" value="1"/>
</dbReference>
<comment type="caution">
    <text evidence="3">The sequence shown here is derived from an EMBL/GenBank/DDBJ whole genome shotgun (WGS) entry which is preliminary data.</text>
</comment>
<dbReference type="PANTHER" id="PTHR22896">
    <property type="entry name" value="CDK5 AND ABL1 ENZYME SUBSTRATE 1"/>
    <property type="match status" value="1"/>
</dbReference>
<feature type="region of interest" description="Disordered" evidence="1">
    <location>
        <begin position="301"/>
        <end position="328"/>
    </location>
</feature>
<feature type="compositionally biased region" description="Polar residues" evidence="1">
    <location>
        <begin position="146"/>
        <end position="155"/>
    </location>
</feature>
<evidence type="ECO:0000259" key="2">
    <source>
        <dbReference type="Pfam" id="PF00134"/>
    </source>
</evidence>
<proteinExistence type="predicted"/>
<reference evidence="3 4" key="1">
    <citation type="submission" date="2015-12" db="EMBL/GenBank/DDBJ databases">
        <title>The genome of Folsomia candida.</title>
        <authorList>
            <person name="Faddeeva A."/>
            <person name="Derks M.F."/>
            <person name="Anvar Y."/>
            <person name="Smit S."/>
            <person name="Van Straalen N."/>
            <person name="Roelofs D."/>
        </authorList>
    </citation>
    <scope>NUCLEOTIDE SEQUENCE [LARGE SCALE GENOMIC DNA]</scope>
    <source>
        <strain evidence="3 4">VU population</strain>
        <tissue evidence="3">Whole body</tissue>
    </source>
</reference>
<dbReference type="Pfam" id="PF00134">
    <property type="entry name" value="Cyclin_N"/>
    <property type="match status" value="1"/>
</dbReference>
<feature type="compositionally biased region" description="Polar residues" evidence="1">
    <location>
        <begin position="319"/>
        <end position="328"/>
    </location>
</feature>
<feature type="compositionally biased region" description="Basic and acidic residues" evidence="1">
    <location>
        <begin position="114"/>
        <end position="128"/>
    </location>
</feature>
<feature type="compositionally biased region" description="Basic and acidic residues" evidence="1">
    <location>
        <begin position="73"/>
        <end position="84"/>
    </location>
</feature>
<gene>
    <name evidence="3" type="ORF">Fcan01_14502</name>
</gene>
<feature type="region of interest" description="Disordered" evidence="1">
    <location>
        <begin position="54"/>
        <end position="85"/>
    </location>
</feature>
<feature type="compositionally biased region" description="Polar residues" evidence="1">
    <location>
        <begin position="216"/>
        <end position="231"/>
    </location>
</feature>
<evidence type="ECO:0000313" key="4">
    <source>
        <dbReference type="Proteomes" id="UP000198287"/>
    </source>
</evidence>
<feature type="region of interest" description="Disordered" evidence="1">
    <location>
        <begin position="103"/>
        <end position="237"/>
    </location>
</feature>
<name>A0A226E078_FOLCA</name>
<dbReference type="InterPro" id="IPR012388">
    <property type="entry name" value="CABLES1/2"/>
</dbReference>
<accession>A0A226E078</accession>
<evidence type="ECO:0000256" key="1">
    <source>
        <dbReference type="SAM" id="MobiDB-lite"/>
    </source>
</evidence>
<dbReference type="Proteomes" id="UP000198287">
    <property type="component" value="Unassembled WGS sequence"/>
</dbReference>